<evidence type="ECO:0000256" key="3">
    <source>
        <dbReference type="ARBA" id="ARBA00022692"/>
    </source>
</evidence>
<dbReference type="AlphaFoldDB" id="A0AAP9EV02"/>
<feature type="transmembrane region" description="Helical" evidence="6">
    <location>
        <begin position="171"/>
        <end position="189"/>
    </location>
</feature>
<dbReference type="InterPro" id="IPR022301">
    <property type="entry name" value="Integral_membrane_YjbE"/>
</dbReference>
<evidence type="ECO:0000256" key="6">
    <source>
        <dbReference type="SAM" id="Phobius"/>
    </source>
</evidence>
<evidence type="ECO:0000256" key="1">
    <source>
        <dbReference type="ARBA" id="ARBA00004141"/>
    </source>
</evidence>
<evidence type="ECO:0000256" key="2">
    <source>
        <dbReference type="ARBA" id="ARBA00007511"/>
    </source>
</evidence>
<name>A0AAP9EV02_GLUTH</name>
<dbReference type="EMBL" id="CP043043">
    <property type="protein sequence ID" value="QEH97237.1"/>
    <property type="molecule type" value="Genomic_DNA"/>
</dbReference>
<dbReference type="GO" id="GO:0016020">
    <property type="term" value="C:membrane"/>
    <property type="evidence" value="ECO:0007669"/>
    <property type="project" value="UniProtKB-SubCell"/>
</dbReference>
<dbReference type="Proteomes" id="UP000323560">
    <property type="component" value="Chromosome"/>
</dbReference>
<dbReference type="RefSeq" id="WP_148620900.1">
    <property type="nucleotide sequence ID" value="NZ_CP043043.1"/>
</dbReference>
<dbReference type="PANTHER" id="PTHR30238:SF4">
    <property type="entry name" value="SLL1022 PROTEIN"/>
    <property type="match status" value="1"/>
</dbReference>
<evidence type="ECO:0000256" key="5">
    <source>
        <dbReference type="ARBA" id="ARBA00023136"/>
    </source>
</evidence>
<comment type="subcellular location">
    <subcellularLocation>
        <location evidence="1">Membrane</location>
        <topology evidence="1">Multi-pass membrane protein</topology>
    </subcellularLocation>
</comment>
<organism evidence="7 8">
    <name type="scientific">Gluconobacter thailandicus</name>
    <dbReference type="NCBI Taxonomy" id="257438"/>
    <lineage>
        <taxon>Bacteria</taxon>
        <taxon>Pseudomonadati</taxon>
        <taxon>Pseudomonadota</taxon>
        <taxon>Alphaproteobacteria</taxon>
        <taxon>Acetobacterales</taxon>
        <taxon>Acetobacteraceae</taxon>
        <taxon>Gluconobacter</taxon>
    </lineage>
</organism>
<sequence length="203" mass="21623">MITLFPDNFTHALIALAQVTLIDITLAGDNAVVIGMAVRRLQGQQRRLAILIGTAFAALLRIALALVAARLLAIVGLTLAGGCLLLWVCWKMYRELRHNEGEAEVDAPARLGPAILKIIIADLSMSLDNVLAVAGAAVGHPWILMGGLAFSVLLMGVAASFIAGLLARYRWIAWCGLLVVLAVAIELIIRGGGEIWHHVVLPS</sequence>
<evidence type="ECO:0000313" key="8">
    <source>
        <dbReference type="Proteomes" id="UP000323560"/>
    </source>
</evidence>
<dbReference type="NCBIfam" id="TIGR03717">
    <property type="entry name" value="R_switched_YjbE"/>
    <property type="match status" value="1"/>
</dbReference>
<comment type="similarity">
    <text evidence="2">Belongs to the TerC family.</text>
</comment>
<dbReference type="InterPro" id="IPR005496">
    <property type="entry name" value="Integral_membrane_TerC"/>
</dbReference>
<feature type="transmembrane region" description="Helical" evidence="6">
    <location>
        <begin position="73"/>
        <end position="93"/>
    </location>
</feature>
<feature type="transmembrane region" description="Helical" evidence="6">
    <location>
        <begin position="48"/>
        <end position="67"/>
    </location>
</feature>
<keyword evidence="3 6" id="KW-0812">Transmembrane</keyword>
<evidence type="ECO:0000313" key="7">
    <source>
        <dbReference type="EMBL" id="QEH97237.1"/>
    </source>
</evidence>
<keyword evidence="5 6" id="KW-0472">Membrane</keyword>
<proteinExistence type="inferred from homology"/>
<reference evidence="7 8" key="1">
    <citation type="submission" date="2019-08" db="EMBL/GenBank/DDBJ databases">
        <title>Gluconobacter frateurii HD924 genome.</title>
        <authorList>
            <person name="Liu Y."/>
            <person name="Zhang P."/>
        </authorList>
    </citation>
    <scope>NUCLEOTIDE SEQUENCE [LARGE SCALE GENOMIC DNA]</scope>
    <source>
        <strain evidence="7 8">HD924</strain>
    </source>
</reference>
<gene>
    <name evidence="7" type="ORF">FXF46_14025</name>
</gene>
<dbReference type="KEGG" id="gti:FXF46_14025"/>
<dbReference type="PANTHER" id="PTHR30238">
    <property type="entry name" value="MEMBRANE BOUND PREDICTED REDOX MODULATOR"/>
    <property type="match status" value="1"/>
</dbReference>
<dbReference type="Pfam" id="PF03741">
    <property type="entry name" value="TerC"/>
    <property type="match status" value="1"/>
</dbReference>
<protein>
    <submittedName>
        <fullName evidence="7">YjbE family putative metal transport protein</fullName>
    </submittedName>
</protein>
<evidence type="ECO:0000256" key="4">
    <source>
        <dbReference type="ARBA" id="ARBA00022989"/>
    </source>
</evidence>
<feature type="transmembrane region" description="Helical" evidence="6">
    <location>
        <begin position="12"/>
        <end position="36"/>
    </location>
</feature>
<feature type="transmembrane region" description="Helical" evidence="6">
    <location>
        <begin position="142"/>
        <end position="164"/>
    </location>
</feature>
<feature type="transmembrane region" description="Helical" evidence="6">
    <location>
        <begin position="114"/>
        <end position="136"/>
    </location>
</feature>
<keyword evidence="4 6" id="KW-1133">Transmembrane helix</keyword>
<accession>A0AAP9EV02</accession>